<keyword evidence="2" id="KW-0812">Transmembrane</keyword>
<sequence length="275" mass="30017">MNLLNLFLLCSLSWNLTAGSQVQCSVDKRTVPVGGSVTMRCELNLNIAKPDVLQVTWRKQSGDFAGTIATSSRSHGQRFLGPYSNRTVQFAEVTQDLSAITISSVTPGDQGCFQCIFNIYPLGASMGSVCLDVTETRISDPKLDINKSEEYHIISCSATGKPAPTITWNLTETPEQNPQNYSIIHPDQTVTVISNFTHRTLGRIHVTCVVQHPSLSSDIVLSKAVEDSGVDTSGKENKFVITVSAVIIVVTLLCCLLAFIYPRLEKAQKVPGLWI</sequence>
<dbReference type="GO" id="GO:0009986">
    <property type="term" value="C:cell surface"/>
    <property type="evidence" value="ECO:0000318"/>
    <property type="project" value="GO_Central"/>
</dbReference>
<dbReference type="InterPro" id="IPR013783">
    <property type="entry name" value="Ig-like_fold"/>
</dbReference>
<dbReference type="STRING" id="8355.A0A1L8HC78"/>
<dbReference type="GO" id="GO:0016020">
    <property type="term" value="C:membrane"/>
    <property type="evidence" value="ECO:0007669"/>
    <property type="project" value="UniProtKB-SubCell"/>
</dbReference>
<dbReference type="Pfam" id="PF07686">
    <property type="entry name" value="V-set"/>
    <property type="match status" value="1"/>
</dbReference>
<dbReference type="GO" id="GO:0043025">
    <property type="term" value="C:neuronal cell body"/>
    <property type="evidence" value="ECO:0000318"/>
    <property type="project" value="GO_Central"/>
</dbReference>
<dbReference type="InterPro" id="IPR003599">
    <property type="entry name" value="Ig_sub"/>
</dbReference>
<dbReference type="SUPFAM" id="SSF48726">
    <property type="entry name" value="Immunoglobulin"/>
    <property type="match status" value="2"/>
</dbReference>
<dbReference type="InterPro" id="IPR013106">
    <property type="entry name" value="Ig_V-set"/>
</dbReference>
<keyword evidence="6" id="KW-1015">Disulfide bond</keyword>
<evidence type="ECO:0000313" key="10">
    <source>
        <dbReference type="Proteomes" id="UP000186698"/>
    </source>
</evidence>
<dbReference type="InterPro" id="IPR036179">
    <property type="entry name" value="Ig-like_dom_sf"/>
</dbReference>
<keyword evidence="5" id="KW-0472">Membrane</keyword>
<keyword evidence="10" id="KW-1185">Reference proteome</keyword>
<dbReference type="Proteomes" id="UP000186698">
    <property type="component" value="Chromosome 2L"/>
</dbReference>
<accession>A0A1L8HC78</accession>
<evidence type="ECO:0000256" key="1">
    <source>
        <dbReference type="ARBA" id="ARBA00004167"/>
    </source>
</evidence>
<dbReference type="KEGG" id="xla:108707833"/>
<dbReference type="PROSITE" id="PS50835">
    <property type="entry name" value="IG_LIKE"/>
    <property type="match status" value="2"/>
</dbReference>
<comment type="subcellular location">
    <subcellularLocation>
        <location evidence="1">Membrane</location>
        <topology evidence="1">Single-pass membrane protein</topology>
    </subcellularLocation>
</comment>
<protein>
    <submittedName>
        <fullName evidence="11">OX-2 membrane glycoprotein</fullName>
    </submittedName>
</protein>
<keyword evidence="8" id="KW-0393">Immunoglobulin domain</keyword>
<dbReference type="AlphaFoldDB" id="A0A1L8HC78"/>
<evidence type="ECO:0000313" key="11">
    <source>
        <dbReference type="RefSeq" id="XP_018101346.1"/>
    </source>
</evidence>
<dbReference type="PANTHER" id="PTHR46841:SF7">
    <property type="entry name" value="IG-LIKE DOMAIN-CONTAINING PROTEIN"/>
    <property type="match status" value="1"/>
</dbReference>
<evidence type="ECO:0000256" key="2">
    <source>
        <dbReference type="ARBA" id="ARBA00022692"/>
    </source>
</evidence>
<evidence type="ECO:0000256" key="7">
    <source>
        <dbReference type="ARBA" id="ARBA00023180"/>
    </source>
</evidence>
<dbReference type="Gene3D" id="2.60.40.10">
    <property type="entry name" value="Immunoglobulins"/>
    <property type="match status" value="2"/>
</dbReference>
<name>A0A1L8HC78_XENLA</name>
<keyword evidence="3" id="KW-0732">Signal</keyword>
<dbReference type="InterPro" id="IPR013162">
    <property type="entry name" value="CD80_C2-set"/>
</dbReference>
<evidence type="ECO:0000256" key="6">
    <source>
        <dbReference type="ARBA" id="ARBA00023157"/>
    </source>
</evidence>
<dbReference type="PaxDb" id="8355-A0A1L8HC78"/>
<dbReference type="GO" id="GO:0030424">
    <property type="term" value="C:axon"/>
    <property type="evidence" value="ECO:0000318"/>
    <property type="project" value="GO_Central"/>
</dbReference>
<evidence type="ECO:0000256" key="5">
    <source>
        <dbReference type="ARBA" id="ARBA00023136"/>
    </source>
</evidence>
<dbReference type="OMA" id="FHENPIT"/>
<dbReference type="GO" id="GO:0150079">
    <property type="term" value="P:negative regulation of neuroinflammatory response"/>
    <property type="evidence" value="ECO:0000318"/>
    <property type="project" value="GO_Central"/>
</dbReference>
<dbReference type="PANTHER" id="PTHR46841">
    <property type="entry name" value="OX-2 MEMBRANE GLYCOPROTEIN"/>
    <property type="match status" value="1"/>
</dbReference>
<dbReference type="Pfam" id="PF08205">
    <property type="entry name" value="C2-set_2"/>
    <property type="match status" value="1"/>
</dbReference>
<reference evidence="11" key="1">
    <citation type="submission" date="2025-08" db="UniProtKB">
        <authorList>
            <consortium name="RefSeq"/>
        </authorList>
    </citation>
    <scope>IDENTIFICATION</scope>
    <source>
        <strain evidence="11">J_2021</strain>
        <tissue evidence="11">Erythrocytes</tissue>
    </source>
</reference>
<evidence type="ECO:0000256" key="3">
    <source>
        <dbReference type="ARBA" id="ARBA00022729"/>
    </source>
</evidence>
<dbReference type="InterPro" id="IPR007110">
    <property type="entry name" value="Ig-like_dom"/>
</dbReference>
<dbReference type="Bgee" id="108707833">
    <property type="expression patterns" value="Expressed in spleen and 11 other cell types or tissues"/>
</dbReference>
<dbReference type="SMART" id="SM00409">
    <property type="entry name" value="IG"/>
    <property type="match status" value="1"/>
</dbReference>
<evidence type="ECO:0000256" key="4">
    <source>
        <dbReference type="ARBA" id="ARBA00022989"/>
    </source>
</evidence>
<organism evidence="10 11">
    <name type="scientific">Xenopus laevis</name>
    <name type="common">African clawed frog</name>
    <dbReference type="NCBI Taxonomy" id="8355"/>
    <lineage>
        <taxon>Eukaryota</taxon>
        <taxon>Metazoa</taxon>
        <taxon>Chordata</taxon>
        <taxon>Craniata</taxon>
        <taxon>Vertebrata</taxon>
        <taxon>Euteleostomi</taxon>
        <taxon>Amphibia</taxon>
        <taxon>Batrachia</taxon>
        <taxon>Anura</taxon>
        <taxon>Pipoidea</taxon>
        <taxon>Pipidae</taxon>
        <taxon>Xenopodinae</taxon>
        <taxon>Xenopus</taxon>
        <taxon>Xenopus</taxon>
    </lineage>
</organism>
<keyword evidence="7" id="KW-0325">Glycoprotein</keyword>
<dbReference type="GO" id="GO:0034113">
    <property type="term" value="P:heterotypic cell-cell adhesion"/>
    <property type="evidence" value="ECO:0000318"/>
    <property type="project" value="GO_Central"/>
</dbReference>
<dbReference type="RefSeq" id="XP_018101346.1">
    <property type="nucleotide sequence ID" value="XM_018245857.2"/>
</dbReference>
<dbReference type="GeneID" id="108707833"/>
<keyword evidence="4" id="KW-1133">Transmembrane helix</keyword>
<evidence type="ECO:0000259" key="9">
    <source>
        <dbReference type="PROSITE" id="PS50835"/>
    </source>
</evidence>
<gene>
    <name evidence="11" type="primary">LOC108707833</name>
</gene>
<feature type="domain" description="Ig-like" evidence="9">
    <location>
        <begin position="121"/>
        <end position="222"/>
    </location>
</feature>
<dbReference type="OrthoDB" id="8749387at2759"/>
<dbReference type="InterPro" id="IPR047164">
    <property type="entry name" value="OX2G-like"/>
</dbReference>
<evidence type="ECO:0000256" key="8">
    <source>
        <dbReference type="ARBA" id="ARBA00023319"/>
    </source>
</evidence>
<proteinExistence type="predicted"/>
<feature type="domain" description="Ig-like" evidence="9">
    <location>
        <begin position="34"/>
        <end position="115"/>
    </location>
</feature>
<dbReference type="GO" id="GO:0098632">
    <property type="term" value="F:cell-cell adhesion mediator activity"/>
    <property type="evidence" value="ECO:0000318"/>
    <property type="project" value="GO_Central"/>
</dbReference>